<proteinExistence type="predicted"/>
<gene>
    <name evidence="2" type="ORF">SpT5_014</name>
</gene>
<evidence type="ECO:0000256" key="1">
    <source>
        <dbReference type="SAM" id="Phobius"/>
    </source>
</evidence>
<dbReference type="NCBIfam" id="NF033634">
    <property type="entry name" value="SLATT_1"/>
    <property type="match status" value="1"/>
</dbReference>
<dbReference type="EMBL" id="KX827368">
    <property type="protein sequence ID" value="APD19762.1"/>
    <property type="molecule type" value="Genomic_DNA"/>
</dbReference>
<keyword evidence="1" id="KW-0472">Membrane</keyword>
<accession>A0A1J0MFP6</accession>
<keyword evidence="1" id="KW-1133">Transmembrane helix</keyword>
<dbReference type="Proteomes" id="UP000221331">
    <property type="component" value="Segment"/>
</dbReference>
<evidence type="ECO:0000313" key="3">
    <source>
        <dbReference type="Proteomes" id="UP000221331"/>
    </source>
</evidence>
<keyword evidence="1" id="KW-0812">Transmembrane</keyword>
<organism evidence="2 3">
    <name type="scientific">Staphylococcus phage SpT5</name>
    <dbReference type="NCBI Taxonomy" id="1913448"/>
    <lineage>
        <taxon>Viruses</taxon>
        <taxon>Duplodnaviria</taxon>
        <taxon>Heunggongvirae</taxon>
        <taxon>Uroviricota</taxon>
        <taxon>Caudoviricetes</taxon>
        <taxon>Coventryvirus</taxon>
        <taxon>Coventryvirus SN8</taxon>
    </lineage>
</organism>
<evidence type="ECO:0000313" key="2">
    <source>
        <dbReference type="EMBL" id="APD19762.1"/>
    </source>
</evidence>
<name>A0A1J0MFP6_9CAUD</name>
<evidence type="ECO:0008006" key="4">
    <source>
        <dbReference type="Google" id="ProtNLM"/>
    </source>
</evidence>
<protein>
    <recommendedName>
        <fullName evidence="4">DUF4231 domain-containing protein</fullName>
    </recommendedName>
</protein>
<feature type="transmembrane region" description="Helical" evidence="1">
    <location>
        <begin position="49"/>
        <end position="69"/>
    </location>
</feature>
<reference evidence="2 3" key="1">
    <citation type="submission" date="2016-09" db="EMBL/GenBank/DDBJ databases">
        <title>Whole-genome sequencing of Staphylococcus pseudintermedius phages.</title>
        <authorList>
            <person name="Breteau M."/>
            <person name="Kot W."/>
            <person name="Vogensen F.K."/>
            <person name="Moodley A."/>
            <person name="Wellington E.M.H."/>
            <person name="Hodgson D.A."/>
        </authorList>
    </citation>
    <scope>NUCLEOTIDE SEQUENCE [LARGE SCALE GENOMIC DNA]</scope>
</reference>
<dbReference type="Pfam" id="PF14015">
    <property type="entry name" value="DUF4231"/>
    <property type="match status" value="1"/>
</dbReference>
<dbReference type="InterPro" id="IPR025325">
    <property type="entry name" value="DUF4231"/>
</dbReference>
<sequence length="145" mass="17157">MESYLRDRLEDQINWYDSKSMSCQKNYNLNKYIQIIAGALIPAITPFSLVFNTLTFTIATSILGLLIVISQSISSIKKFHENYIQYRTTCEVLKHEKYLYLYNVEPYDNEKEPIKLLVSRVESIISNENINWQTMRQDIKEEERC</sequence>